<gene>
    <name evidence="1" type="ORF">SAMN05421737_11515</name>
</gene>
<keyword evidence="2" id="KW-1185">Reference proteome</keyword>
<dbReference type="STRING" id="1464122.SAMN05421737_11515"/>
<accession>A0A1G6P5I6</accession>
<dbReference type="OrthoDB" id="2450678at2"/>
<dbReference type="Proteomes" id="UP000242662">
    <property type="component" value="Unassembled WGS sequence"/>
</dbReference>
<proteinExistence type="predicted"/>
<name>A0A1G6P5I6_9BACI</name>
<dbReference type="RefSeq" id="WP_090776693.1">
    <property type="nucleotide sequence ID" value="NZ_FMYM01000015.1"/>
</dbReference>
<dbReference type="EMBL" id="FMYM01000015">
    <property type="protein sequence ID" value="SDC75258.1"/>
    <property type="molecule type" value="Genomic_DNA"/>
</dbReference>
<reference evidence="2" key="1">
    <citation type="submission" date="2016-09" db="EMBL/GenBank/DDBJ databases">
        <authorList>
            <person name="Varghese N."/>
            <person name="Submissions S."/>
        </authorList>
    </citation>
    <scope>NUCLEOTIDE SEQUENCE [LARGE SCALE GENOMIC DNA]</scope>
    <source>
        <strain evidence="2">25nlg</strain>
    </source>
</reference>
<evidence type="ECO:0000313" key="1">
    <source>
        <dbReference type="EMBL" id="SDC75258.1"/>
    </source>
</evidence>
<dbReference type="AlphaFoldDB" id="A0A1G6P5I6"/>
<evidence type="ECO:0000313" key="2">
    <source>
        <dbReference type="Proteomes" id="UP000242662"/>
    </source>
</evidence>
<protein>
    <submittedName>
        <fullName evidence="1">Spore coat-associated protein N</fullName>
    </submittedName>
</protein>
<sequence length="238" mass="25698">MKKLKIAMIGTAFAGAIVLMVGNNGSFSWFTSETSASGQLTNGTLELNDGNNISGNIVQATNFAPSQLIFGDWLEVGNTGTLDAHLRTTYSHSIDVAAPIDAYKVGYIAIKYTVAPDKDVYEGAQYDLQKLFDGVTNERQSASVSMTQEKKLNGVEILTGIVDEDAYTDNATSFIFGDGALDGDKNKFWQLKQGQYIDINIGVKLDAEAGNEYQGATYEAVLDVLGKQTDEGALYTEK</sequence>
<organism evidence="1 2">
    <name type="scientific">Shouchella lonarensis</name>
    <dbReference type="NCBI Taxonomy" id="1464122"/>
    <lineage>
        <taxon>Bacteria</taxon>
        <taxon>Bacillati</taxon>
        <taxon>Bacillota</taxon>
        <taxon>Bacilli</taxon>
        <taxon>Bacillales</taxon>
        <taxon>Bacillaceae</taxon>
        <taxon>Shouchella</taxon>
    </lineage>
</organism>